<proteinExistence type="predicted"/>
<protein>
    <submittedName>
        <fullName evidence="1">Uncharacterized protein</fullName>
    </submittedName>
</protein>
<dbReference type="EMBL" id="WIXP02000182">
    <property type="protein sequence ID" value="KAF6197296.1"/>
    <property type="molecule type" value="Genomic_DNA"/>
</dbReference>
<organism evidence="1 2">
    <name type="scientific">Apolygus lucorum</name>
    <name type="common">Small green plant bug</name>
    <name type="synonym">Lygocoris lucorum</name>
    <dbReference type="NCBI Taxonomy" id="248454"/>
    <lineage>
        <taxon>Eukaryota</taxon>
        <taxon>Metazoa</taxon>
        <taxon>Ecdysozoa</taxon>
        <taxon>Arthropoda</taxon>
        <taxon>Hexapoda</taxon>
        <taxon>Insecta</taxon>
        <taxon>Pterygota</taxon>
        <taxon>Neoptera</taxon>
        <taxon>Paraneoptera</taxon>
        <taxon>Hemiptera</taxon>
        <taxon>Heteroptera</taxon>
        <taxon>Panheteroptera</taxon>
        <taxon>Cimicomorpha</taxon>
        <taxon>Miridae</taxon>
        <taxon>Mirini</taxon>
        <taxon>Apolygus</taxon>
    </lineage>
</organism>
<dbReference type="Proteomes" id="UP000466442">
    <property type="component" value="Unassembled WGS sequence"/>
</dbReference>
<sequence>MVSGVNTIFILKSVLRPWFNILRLCSRLHLGMSGTNCEFKPPPTLQLTGERYLEGLEATILAVVACPLVTN</sequence>
<evidence type="ECO:0000313" key="1">
    <source>
        <dbReference type="EMBL" id="KAF6197296.1"/>
    </source>
</evidence>
<dbReference type="AlphaFoldDB" id="A0A8S9WN68"/>
<accession>A0A8S9WN68</accession>
<reference evidence="1" key="1">
    <citation type="journal article" date="2021" name="Mol. Ecol. Resour.">
        <title>Apolygus lucorum genome provides insights into omnivorousness and mesophyll feeding.</title>
        <authorList>
            <person name="Liu Y."/>
            <person name="Liu H."/>
            <person name="Wang H."/>
            <person name="Huang T."/>
            <person name="Liu B."/>
            <person name="Yang B."/>
            <person name="Yin L."/>
            <person name="Li B."/>
            <person name="Zhang Y."/>
            <person name="Zhang S."/>
            <person name="Jiang F."/>
            <person name="Zhang X."/>
            <person name="Ren Y."/>
            <person name="Wang B."/>
            <person name="Wang S."/>
            <person name="Lu Y."/>
            <person name="Wu K."/>
            <person name="Fan W."/>
            <person name="Wang G."/>
        </authorList>
    </citation>
    <scope>NUCLEOTIDE SEQUENCE</scope>
    <source>
        <strain evidence="1">12Hb</strain>
    </source>
</reference>
<name>A0A8S9WN68_APOLU</name>
<gene>
    <name evidence="1" type="ORF">GE061_020349</name>
</gene>
<comment type="caution">
    <text evidence="1">The sequence shown here is derived from an EMBL/GenBank/DDBJ whole genome shotgun (WGS) entry which is preliminary data.</text>
</comment>
<keyword evidence="2" id="KW-1185">Reference proteome</keyword>
<evidence type="ECO:0000313" key="2">
    <source>
        <dbReference type="Proteomes" id="UP000466442"/>
    </source>
</evidence>